<dbReference type="InterPro" id="IPR013378">
    <property type="entry name" value="InlB-like_B-rpt"/>
</dbReference>
<organism evidence="2 3">
    <name type="scientific">Mariniplasma anaerobium</name>
    <dbReference type="NCBI Taxonomy" id="2735436"/>
    <lineage>
        <taxon>Bacteria</taxon>
        <taxon>Bacillati</taxon>
        <taxon>Mycoplasmatota</taxon>
        <taxon>Mollicutes</taxon>
        <taxon>Acholeplasmatales</taxon>
        <taxon>Acholeplasmataceae</taxon>
        <taxon>Mariniplasma</taxon>
    </lineage>
</organism>
<dbReference type="EMBL" id="AP024412">
    <property type="protein sequence ID" value="BCR36061.1"/>
    <property type="molecule type" value="Genomic_DNA"/>
</dbReference>
<dbReference type="Gene3D" id="2.40.10.120">
    <property type="match status" value="1"/>
</dbReference>
<dbReference type="RefSeq" id="WP_176239524.1">
    <property type="nucleotide sequence ID" value="NZ_AP024412.1"/>
</dbReference>
<dbReference type="AlphaFoldDB" id="A0A7U9XV45"/>
<reference evidence="2" key="1">
    <citation type="submission" date="2021-01" db="EMBL/GenBank/DDBJ databases">
        <title>Draft genome sequence of Acholeplasmataceae bacterium strain Mahy22.</title>
        <authorList>
            <person name="Watanabe M."/>
            <person name="Kojima H."/>
            <person name="Fukui M."/>
        </authorList>
    </citation>
    <scope>NUCLEOTIDE SEQUENCE</scope>
    <source>
        <strain evidence="2">Mahy22</strain>
    </source>
</reference>
<dbReference type="PANTHER" id="PTHR22939">
    <property type="entry name" value="SERINE PROTEASE FAMILY S1C HTRA-RELATED"/>
    <property type="match status" value="1"/>
</dbReference>
<proteinExistence type="predicted"/>
<dbReference type="GO" id="GO:0030313">
    <property type="term" value="C:cell envelope"/>
    <property type="evidence" value="ECO:0007669"/>
    <property type="project" value="UniProtKB-SubCell"/>
</dbReference>
<sequence length="336" mass="37209">MKKLTLFVLFALLLSLTACAAETIDYTIDFESNGGSSIASISSGELPGMIPVKDGYKFSGWFLDSDLNYPAYFNAVVYKDMTVYAKWVLDEEILTTDDIESIIENYPFESLNPLDLDPLYIIELYEDYINDMLSEIQKSVVMIDIYDGLDYIGGGSGVIIDKSGSTYYVLTNHHVVDGSEGFEFEITLFGNTSDTIISDNNINLLWKDVTNDLALMTFTSTKTFVPVEFADLSDIRVGEMVFAIGSPLDLPNTITSGIVSMVNRSMWDYDGMDTMMIQHTAGINPGNSGGALIDVYGKLVGINTMAYVDEYVGEGINNLFFSVQIDIIIDTIESYE</sequence>
<dbReference type="PROSITE" id="PS51257">
    <property type="entry name" value="PROKAR_LIPOPROTEIN"/>
    <property type="match status" value="1"/>
</dbReference>
<evidence type="ECO:0000313" key="3">
    <source>
        <dbReference type="Proteomes" id="UP000620133"/>
    </source>
</evidence>
<dbReference type="Pfam" id="PF13365">
    <property type="entry name" value="Trypsin_2"/>
    <property type="match status" value="1"/>
</dbReference>
<dbReference type="KEGG" id="manr:MPAN_009540"/>
<dbReference type="NCBIfam" id="TIGR02543">
    <property type="entry name" value="List_Bact_rpt"/>
    <property type="match status" value="1"/>
</dbReference>
<protein>
    <recommendedName>
        <fullName evidence="4">Trypsin-like serine protease</fullName>
    </recommendedName>
</protein>
<name>A0A7U9XV45_9MOLU</name>
<dbReference type="GO" id="GO:0006508">
    <property type="term" value="P:proteolysis"/>
    <property type="evidence" value="ECO:0007669"/>
    <property type="project" value="InterPro"/>
</dbReference>
<gene>
    <name evidence="2" type="ORF">MPAN_009540</name>
</gene>
<evidence type="ECO:0000256" key="1">
    <source>
        <dbReference type="ARBA" id="ARBA00004196"/>
    </source>
</evidence>
<evidence type="ECO:0008006" key="4">
    <source>
        <dbReference type="Google" id="ProtNLM"/>
    </source>
</evidence>
<accession>A0A7U9XV45</accession>
<comment type="subcellular location">
    <subcellularLocation>
        <location evidence="1">Cell envelope</location>
    </subcellularLocation>
</comment>
<dbReference type="InterPro" id="IPR001940">
    <property type="entry name" value="Peptidase_S1C"/>
</dbReference>
<keyword evidence="3" id="KW-1185">Reference proteome</keyword>
<dbReference type="PRINTS" id="PR00834">
    <property type="entry name" value="PROTEASES2C"/>
</dbReference>
<dbReference type="GO" id="GO:0004252">
    <property type="term" value="F:serine-type endopeptidase activity"/>
    <property type="evidence" value="ECO:0007669"/>
    <property type="project" value="InterPro"/>
</dbReference>
<evidence type="ECO:0000313" key="2">
    <source>
        <dbReference type="EMBL" id="BCR36061.1"/>
    </source>
</evidence>
<dbReference type="Pfam" id="PF09479">
    <property type="entry name" value="Flg_new"/>
    <property type="match status" value="1"/>
</dbReference>
<dbReference type="InterPro" id="IPR009003">
    <property type="entry name" value="Peptidase_S1_PA"/>
</dbReference>
<dbReference type="SUPFAM" id="SSF50494">
    <property type="entry name" value="Trypsin-like serine proteases"/>
    <property type="match status" value="1"/>
</dbReference>
<dbReference type="Proteomes" id="UP000620133">
    <property type="component" value="Chromosome"/>
</dbReference>
<dbReference type="Gene3D" id="2.60.40.4270">
    <property type="entry name" value="Listeria-Bacteroides repeat domain"/>
    <property type="match status" value="1"/>
</dbReference>
<dbReference type="PANTHER" id="PTHR22939:SF129">
    <property type="entry name" value="SERINE PROTEASE HTRA2, MITOCHONDRIAL"/>
    <property type="match status" value="1"/>
</dbReference>
<dbReference type="InterPro" id="IPR042229">
    <property type="entry name" value="Listeria/Bacterioides_rpt_sf"/>
</dbReference>